<dbReference type="PROSITE" id="PS51186">
    <property type="entry name" value="GNAT"/>
    <property type="match status" value="1"/>
</dbReference>
<evidence type="ECO:0000313" key="2">
    <source>
        <dbReference type="EMBL" id="KAJ2784255.1"/>
    </source>
</evidence>
<comment type="caution">
    <text evidence="2">The sequence shown here is derived from an EMBL/GenBank/DDBJ whole genome shotgun (WGS) entry which is preliminary data.</text>
</comment>
<protein>
    <recommendedName>
        <fullName evidence="1">N-acetyltransferase domain-containing protein</fullName>
    </recommendedName>
</protein>
<dbReference type="Pfam" id="PF13508">
    <property type="entry name" value="Acetyltransf_7"/>
    <property type="match status" value="1"/>
</dbReference>
<dbReference type="CDD" id="cd04301">
    <property type="entry name" value="NAT_SF"/>
    <property type="match status" value="1"/>
</dbReference>
<feature type="domain" description="N-acetyltransferase" evidence="1">
    <location>
        <begin position="4"/>
        <end position="150"/>
    </location>
</feature>
<keyword evidence="3" id="KW-1185">Reference proteome</keyword>
<dbReference type="SUPFAM" id="SSF55729">
    <property type="entry name" value="Acyl-CoA N-acyltransferases (Nat)"/>
    <property type="match status" value="1"/>
</dbReference>
<name>A0A9W8LLW7_9FUNG</name>
<dbReference type="AlphaFoldDB" id="A0A9W8LLW7"/>
<dbReference type="GO" id="GO:0008080">
    <property type="term" value="F:N-acetyltransferase activity"/>
    <property type="evidence" value="ECO:0007669"/>
    <property type="project" value="TreeGrafter"/>
</dbReference>
<dbReference type="InterPro" id="IPR016181">
    <property type="entry name" value="Acyl_CoA_acyltransferase"/>
</dbReference>
<dbReference type="EMBL" id="JANBUL010000030">
    <property type="protein sequence ID" value="KAJ2784255.1"/>
    <property type="molecule type" value="Genomic_DNA"/>
</dbReference>
<dbReference type="PANTHER" id="PTHR13355">
    <property type="entry name" value="GLUCOSAMINE 6-PHOSPHATE N-ACETYLTRANSFERASE"/>
    <property type="match status" value="1"/>
</dbReference>
<dbReference type="Gene3D" id="3.40.630.30">
    <property type="match status" value="1"/>
</dbReference>
<evidence type="ECO:0000259" key="1">
    <source>
        <dbReference type="PROSITE" id="PS51186"/>
    </source>
</evidence>
<gene>
    <name evidence="2" type="ORF">H4R18_001243</name>
</gene>
<dbReference type="Proteomes" id="UP001140217">
    <property type="component" value="Unassembled WGS sequence"/>
</dbReference>
<accession>A0A9W8LLW7</accession>
<organism evidence="2 3">
    <name type="scientific">Coemansia javaensis</name>
    <dbReference type="NCBI Taxonomy" id="2761396"/>
    <lineage>
        <taxon>Eukaryota</taxon>
        <taxon>Fungi</taxon>
        <taxon>Fungi incertae sedis</taxon>
        <taxon>Zoopagomycota</taxon>
        <taxon>Kickxellomycotina</taxon>
        <taxon>Kickxellomycetes</taxon>
        <taxon>Kickxellales</taxon>
        <taxon>Kickxellaceae</taxon>
        <taxon>Coemansia</taxon>
    </lineage>
</organism>
<dbReference type="InterPro" id="IPR039143">
    <property type="entry name" value="GNPNAT1-like"/>
</dbReference>
<evidence type="ECO:0000313" key="3">
    <source>
        <dbReference type="Proteomes" id="UP001140217"/>
    </source>
</evidence>
<sequence>MGPYSIRVASAAEQQQAVGVRIRVFVEIQKFPLETEVDELDEAAVHVVLVDESLGGRVVGTLRIIRAGDAAKLGRVVVLPEHQGRGLGRRLVEFAEQHIAAAPEFRECTHVKLGSQCDKRGFYEKCGYAAEGDVYDELGCPHIWMHKPTQRTQR</sequence>
<reference evidence="2" key="1">
    <citation type="submission" date="2022-07" db="EMBL/GenBank/DDBJ databases">
        <title>Phylogenomic reconstructions and comparative analyses of Kickxellomycotina fungi.</title>
        <authorList>
            <person name="Reynolds N.K."/>
            <person name="Stajich J.E."/>
            <person name="Barry K."/>
            <person name="Grigoriev I.V."/>
            <person name="Crous P."/>
            <person name="Smith M.E."/>
        </authorList>
    </citation>
    <scope>NUCLEOTIDE SEQUENCE</scope>
    <source>
        <strain evidence="2">NBRC 105414</strain>
    </source>
</reference>
<dbReference type="InterPro" id="IPR000182">
    <property type="entry name" value="GNAT_dom"/>
</dbReference>
<proteinExistence type="predicted"/>
<dbReference type="PANTHER" id="PTHR13355:SF22">
    <property type="entry name" value="SLL0786 PROTEIN"/>
    <property type="match status" value="1"/>
</dbReference>
<dbReference type="OrthoDB" id="329272at2759"/>